<sequence>MRRKATVHADRRRIRTGSAPVTVYTVLTPLLCHTNYTKMIATFSGRCYTDEVEGSRWPQTLAATQSRGCGSEA</sequence>
<keyword evidence="2" id="KW-1185">Reference proteome</keyword>
<comment type="caution">
    <text evidence="1">The sequence shown here is derived from an EMBL/GenBank/DDBJ whole genome shotgun (WGS) entry which is preliminary data.</text>
</comment>
<proteinExistence type="predicted"/>
<protein>
    <submittedName>
        <fullName evidence="1">Uncharacterized protein</fullName>
    </submittedName>
</protein>
<evidence type="ECO:0000313" key="2">
    <source>
        <dbReference type="Proteomes" id="UP000005561"/>
    </source>
</evidence>
<evidence type="ECO:0000313" key="1">
    <source>
        <dbReference type="EMBL" id="EET61514.1"/>
    </source>
</evidence>
<dbReference type="AlphaFoldDB" id="C6LD31"/>
<dbReference type="EMBL" id="ACCL02000006">
    <property type="protein sequence ID" value="EET61514.1"/>
    <property type="molecule type" value="Genomic_DNA"/>
</dbReference>
<gene>
    <name evidence="1" type="ORF">BRYFOR_06689</name>
</gene>
<accession>C6LD31</accession>
<organism evidence="1 2">
    <name type="scientific">Marvinbryantia formatexigens DSM 14469</name>
    <dbReference type="NCBI Taxonomy" id="478749"/>
    <lineage>
        <taxon>Bacteria</taxon>
        <taxon>Bacillati</taxon>
        <taxon>Bacillota</taxon>
        <taxon>Clostridia</taxon>
        <taxon>Lachnospirales</taxon>
        <taxon>Lachnospiraceae</taxon>
        <taxon>Marvinbryantia</taxon>
    </lineage>
</organism>
<dbReference type="Proteomes" id="UP000005561">
    <property type="component" value="Unassembled WGS sequence"/>
</dbReference>
<reference evidence="1" key="1">
    <citation type="submission" date="2009-07" db="EMBL/GenBank/DDBJ databases">
        <authorList>
            <person name="Weinstock G."/>
            <person name="Sodergren E."/>
            <person name="Clifton S."/>
            <person name="Fulton L."/>
            <person name="Fulton B."/>
            <person name="Courtney L."/>
            <person name="Fronick C."/>
            <person name="Harrison M."/>
            <person name="Strong C."/>
            <person name="Farmer C."/>
            <person name="Delahaunty K."/>
            <person name="Markovic C."/>
            <person name="Hall O."/>
            <person name="Minx P."/>
            <person name="Tomlinson C."/>
            <person name="Mitreva M."/>
            <person name="Nelson J."/>
            <person name="Hou S."/>
            <person name="Wollam A."/>
            <person name="Pepin K.H."/>
            <person name="Johnson M."/>
            <person name="Bhonagiri V."/>
            <person name="Nash W.E."/>
            <person name="Warren W."/>
            <person name="Chinwalla A."/>
            <person name="Mardis E.R."/>
            <person name="Wilson R.K."/>
        </authorList>
    </citation>
    <scope>NUCLEOTIDE SEQUENCE [LARGE SCALE GENOMIC DNA]</scope>
    <source>
        <strain evidence="1">DSM 14469</strain>
    </source>
</reference>
<name>C6LD31_9FIRM</name>